<reference evidence="3 4" key="1">
    <citation type="submission" date="2017-04" db="EMBL/GenBank/DDBJ databases">
        <authorList>
            <person name="Afonso C.L."/>
            <person name="Miller P.J."/>
            <person name="Scott M.A."/>
            <person name="Spackman E."/>
            <person name="Goraichik I."/>
            <person name="Dimitrov K.M."/>
            <person name="Suarez D.L."/>
            <person name="Swayne D.E."/>
        </authorList>
    </citation>
    <scope>NUCLEOTIDE SEQUENCE [LARGE SCALE GENOMIC DNA]</scope>
    <source>
        <strain evidence="3 4">CGMCC 1.10972</strain>
    </source>
</reference>
<protein>
    <submittedName>
        <fullName evidence="3">Uncharacterized protein</fullName>
    </submittedName>
</protein>
<feature type="coiled-coil region" evidence="1">
    <location>
        <begin position="218"/>
        <end position="283"/>
    </location>
</feature>
<dbReference type="RefSeq" id="WP_084408552.1">
    <property type="nucleotide sequence ID" value="NZ_FWXR01000002.1"/>
</dbReference>
<gene>
    <name evidence="3" type="ORF">SAMN06297251_10289</name>
</gene>
<organism evidence="3 4">
    <name type="scientific">Fulvimarina manganoxydans</name>
    <dbReference type="NCBI Taxonomy" id="937218"/>
    <lineage>
        <taxon>Bacteria</taxon>
        <taxon>Pseudomonadati</taxon>
        <taxon>Pseudomonadota</taxon>
        <taxon>Alphaproteobacteria</taxon>
        <taxon>Hyphomicrobiales</taxon>
        <taxon>Aurantimonadaceae</taxon>
        <taxon>Fulvimarina</taxon>
    </lineage>
</organism>
<dbReference type="EMBL" id="FWXR01000002">
    <property type="protein sequence ID" value="SMC41193.1"/>
    <property type="molecule type" value="Genomic_DNA"/>
</dbReference>
<keyword evidence="4" id="KW-1185">Reference proteome</keyword>
<dbReference type="OrthoDB" id="8457209at2"/>
<sequence>MTTPNPGRPTEQTRVRVVPLEPTDIMVEAGVDFMSDDIENCGSNEEVVTAIYSRMVANAPAPTPAEAPEPTPAKAEAVDTKNATPEVKFLCDLHERFLREYANAGWLSPDYAKGETWGSLAFDILKVAIRLEKLERVTQAAEKAEPGEAVSDLEDVVDWVARYGGDCRDCADENGKCPNDGLPCDDRGKPIRFVVEALRYGIANGYVKPFYARPSADLDRLRQERDAARKEAAHWKANYDEMVRRNAVLRDRPDLPVDRLPALARLREENETWRSHAATLLANLDYLTEATGEGPEDEDRVMVEHIRSELAARAARTEGGE</sequence>
<accession>A0A1W1YYI9</accession>
<evidence type="ECO:0000256" key="2">
    <source>
        <dbReference type="SAM" id="MobiDB-lite"/>
    </source>
</evidence>
<proteinExistence type="predicted"/>
<dbReference type="AlphaFoldDB" id="A0A1W1YYI9"/>
<feature type="compositionally biased region" description="Pro residues" evidence="2">
    <location>
        <begin position="61"/>
        <end position="71"/>
    </location>
</feature>
<dbReference type="Proteomes" id="UP000192656">
    <property type="component" value="Unassembled WGS sequence"/>
</dbReference>
<evidence type="ECO:0000313" key="3">
    <source>
        <dbReference type="EMBL" id="SMC41193.1"/>
    </source>
</evidence>
<feature type="region of interest" description="Disordered" evidence="2">
    <location>
        <begin position="60"/>
        <end position="80"/>
    </location>
</feature>
<keyword evidence="1" id="KW-0175">Coiled coil</keyword>
<dbReference type="STRING" id="937218.SAMN06297251_10289"/>
<name>A0A1W1YYI9_9HYPH</name>
<evidence type="ECO:0000256" key="1">
    <source>
        <dbReference type="SAM" id="Coils"/>
    </source>
</evidence>
<evidence type="ECO:0000313" key="4">
    <source>
        <dbReference type="Proteomes" id="UP000192656"/>
    </source>
</evidence>